<sequence>MEFSEENRIIDGNKEDEEEKIHNNRKKGGFITMPFILANEAFERVASFGLMPNMIIYLMSDYKMSVTKAQNLLYMWNTANSFTPFAGALLADTLLGRFLTIGIGSIFSLLGMFVMFLTTVIPHAKPAACDPKAQNCQSTTAGQYAFLVLAFVLMSIGTGGIRPCSQVFGADQVEQGDPDNPKNKNALEIFLNWYYMFSSLSIIISLTVIVYIQVHLGWRIGFGIPLILMFLATISFFLASPLYLMVKCNKRLLVGFAQVVVAIFRNRNLDLSGLGSNVQYYYGKDDVECLPSDRLRFMNKACTIQDPEKDIGPDGEPTNPWRLSKVKDVEGIKSFVRLIPIWSTGIMITVNTSTSSFALLLTRTMDRHIGSFEVPAASFGTFLIVVIVIWIPLYDRVLLPLASKICGRPVRLSVKLRMGIGLFFAFVSMLVSGIVETIRRRRAIDEGFENNPLAVLHMSALWTLLHSLFFGLAEAFFVIAQFELFYNELPKDMLSIAGSIYGLSGTFGSLIATLILNTTNSVTKKGGSDGWIATNVNKGHYDYFYYMLAVLNVFNVVWFIFCSWLYGPVGQRSKEVAAVEKNHQELNVLKSTNEEEEEKEKEKDDSKDNSNVSKLE</sequence>
<evidence type="ECO:0000256" key="3">
    <source>
        <dbReference type="ARBA" id="ARBA00022692"/>
    </source>
</evidence>
<keyword evidence="9" id="KW-1185">Reference proteome</keyword>
<feature type="transmembrane region" description="Helical" evidence="7">
    <location>
        <begin position="494"/>
        <end position="516"/>
    </location>
</feature>
<dbReference type="AlphaFoldDB" id="A0AAW1HL17"/>
<feature type="transmembrane region" description="Helical" evidence="7">
    <location>
        <begin position="41"/>
        <end position="60"/>
    </location>
</feature>
<dbReference type="SUPFAM" id="SSF103473">
    <property type="entry name" value="MFS general substrate transporter"/>
    <property type="match status" value="1"/>
</dbReference>
<organism evidence="8 9">
    <name type="scientific">Saponaria officinalis</name>
    <name type="common">Common soapwort</name>
    <name type="synonym">Lychnis saponaria</name>
    <dbReference type="NCBI Taxonomy" id="3572"/>
    <lineage>
        <taxon>Eukaryota</taxon>
        <taxon>Viridiplantae</taxon>
        <taxon>Streptophyta</taxon>
        <taxon>Embryophyta</taxon>
        <taxon>Tracheophyta</taxon>
        <taxon>Spermatophyta</taxon>
        <taxon>Magnoliopsida</taxon>
        <taxon>eudicotyledons</taxon>
        <taxon>Gunneridae</taxon>
        <taxon>Pentapetalae</taxon>
        <taxon>Caryophyllales</taxon>
        <taxon>Caryophyllaceae</taxon>
        <taxon>Caryophylleae</taxon>
        <taxon>Saponaria</taxon>
    </lineage>
</organism>
<keyword evidence="3 7" id="KW-0812">Transmembrane</keyword>
<comment type="caution">
    <text evidence="8">The sequence shown here is derived from an EMBL/GenBank/DDBJ whole genome shotgun (WGS) entry which is preliminary data.</text>
</comment>
<evidence type="ECO:0000256" key="6">
    <source>
        <dbReference type="SAM" id="MobiDB-lite"/>
    </source>
</evidence>
<evidence type="ECO:0000313" key="9">
    <source>
        <dbReference type="Proteomes" id="UP001443914"/>
    </source>
</evidence>
<dbReference type="Proteomes" id="UP001443914">
    <property type="component" value="Unassembled WGS sequence"/>
</dbReference>
<evidence type="ECO:0000313" key="8">
    <source>
        <dbReference type="EMBL" id="KAK9677079.1"/>
    </source>
</evidence>
<evidence type="ECO:0000256" key="2">
    <source>
        <dbReference type="ARBA" id="ARBA00005982"/>
    </source>
</evidence>
<feature type="transmembrane region" description="Helical" evidence="7">
    <location>
        <begin position="341"/>
        <end position="362"/>
    </location>
</feature>
<dbReference type="PANTHER" id="PTHR11654">
    <property type="entry name" value="OLIGOPEPTIDE TRANSPORTER-RELATED"/>
    <property type="match status" value="1"/>
</dbReference>
<keyword evidence="5 7" id="KW-0472">Membrane</keyword>
<feature type="transmembrane region" description="Helical" evidence="7">
    <location>
        <begin position="543"/>
        <end position="566"/>
    </location>
</feature>
<dbReference type="Gene3D" id="1.20.1250.20">
    <property type="entry name" value="MFS general substrate transporter like domains"/>
    <property type="match status" value="1"/>
</dbReference>
<evidence type="ECO:0000256" key="7">
    <source>
        <dbReference type="SAM" id="Phobius"/>
    </source>
</evidence>
<reference evidence="8" key="1">
    <citation type="submission" date="2024-03" db="EMBL/GenBank/DDBJ databases">
        <title>WGS assembly of Saponaria officinalis var. Norfolk2.</title>
        <authorList>
            <person name="Jenkins J."/>
            <person name="Shu S."/>
            <person name="Grimwood J."/>
            <person name="Barry K."/>
            <person name="Goodstein D."/>
            <person name="Schmutz J."/>
            <person name="Leebens-Mack J."/>
            <person name="Osbourn A."/>
        </authorList>
    </citation>
    <scope>NUCLEOTIDE SEQUENCE [LARGE SCALE GENOMIC DNA]</scope>
    <source>
        <strain evidence="8">JIC</strain>
    </source>
</reference>
<proteinExistence type="inferred from homology"/>
<gene>
    <name evidence="8" type="ORF">RND81_11G120200</name>
</gene>
<feature type="transmembrane region" description="Helical" evidence="7">
    <location>
        <begin position="220"/>
        <end position="244"/>
    </location>
</feature>
<evidence type="ECO:0000256" key="1">
    <source>
        <dbReference type="ARBA" id="ARBA00004141"/>
    </source>
</evidence>
<evidence type="ECO:0000256" key="5">
    <source>
        <dbReference type="ARBA" id="ARBA00023136"/>
    </source>
</evidence>
<comment type="subcellular location">
    <subcellularLocation>
        <location evidence="1">Membrane</location>
        <topology evidence="1">Multi-pass membrane protein</topology>
    </subcellularLocation>
</comment>
<dbReference type="GO" id="GO:0022857">
    <property type="term" value="F:transmembrane transporter activity"/>
    <property type="evidence" value="ECO:0007669"/>
    <property type="project" value="InterPro"/>
</dbReference>
<evidence type="ECO:0000256" key="4">
    <source>
        <dbReference type="ARBA" id="ARBA00022989"/>
    </source>
</evidence>
<dbReference type="InterPro" id="IPR036259">
    <property type="entry name" value="MFS_trans_sf"/>
</dbReference>
<dbReference type="CDD" id="cd17416">
    <property type="entry name" value="MFS_NPF1_2"/>
    <property type="match status" value="1"/>
</dbReference>
<dbReference type="GO" id="GO:0016020">
    <property type="term" value="C:membrane"/>
    <property type="evidence" value="ECO:0007669"/>
    <property type="project" value="UniProtKB-SubCell"/>
</dbReference>
<feature type="transmembrane region" description="Helical" evidence="7">
    <location>
        <begin position="374"/>
        <end position="393"/>
    </location>
</feature>
<dbReference type="InterPro" id="IPR018456">
    <property type="entry name" value="PTR2_symporter_CS"/>
</dbReference>
<protein>
    <submittedName>
        <fullName evidence="8">Uncharacterized protein</fullName>
    </submittedName>
</protein>
<dbReference type="GO" id="GO:0006857">
    <property type="term" value="P:oligopeptide transport"/>
    <property type="evidence" value="ECO:0007669"/>
    <property type="project" value="InterPro"/>
</dbReference>
<keyword evidence="4 7" id="KW-1133">Transmembrane helix</keyword>
<name>A0AAW1HL17_SAPOF</name>
<feature type="transmembrane region" description="Helical" evidence="7">
    <location>
        <begin position="98"/>
        <end position="121"/>
    </location>
</feature>
<feature type="transmembrane region" description="Helical" evidence="7">
    <location>
        <begin position="414"/>
        <end position="435"/>
    </location>
</feature>
<accession>A0AAW1HL17</accession>
<dbReference type="PROSITE" id="PS01022">
    <property type="entry name" value="PTR2_1"/>
    <property type="match status" value="1"/>
</dbReference>
<dbReference type="Pfam" id="PF00854">
    <property type="entry name" value="PTR2"/>
    <property type="match status" value="1"/>
</dbReference>
<feature type="transmembrane region" description="Helical" evidence="7">
    <location>
        <begin position="141"/>
        <end position="161"/>
    </location>
</feature>
<dbReference type="EMBL" id="JBDFQZ010000011">
    <property type="protein sequence ID" value="KAK9677079.1"/>
    <property type="molecule type" value="Genomic_DNA"/>
</dbReference>
<feature type="region of interest" description="Disordered" evidence="6">
    <location>
        <begin position="587"/>
        <end position="616"/>
    </location>
</feature>
<feature type="transmembrane region" description="Helical" evidence="7">
    <location>
        <begin position="455"/>
        <end position="482"/>
    </location>
</feature>
<comment type="similarity">
    <text evidence="2">Belongs to the major facilitator superfamily. Proton-dependent oligopeptide transporter (POT/PTR) (TC 2.A.17) family.</text>
</comment>
<feature type="transmembrane region" description="Helical" evidence="7">
    <location>
        <begin position="193"/>
        <end position="214"/>
    </location>
</feature>
<dbReference type="InterPro" id="IPR000109">
    <property type="entry name" value="POT_fam"/>
</dbReference>
<feature type="transmembrane region" description="Helical" evidence="7">
    <location>
        <begin position="72"/>
        <end position="91"/>
    </location>
</feature>